<evidence type="ECO:0000256" key="5">
    <source>
        <dbReference type="SAM" id="Coils"/>
    </source>
</evidence>
<dbReference type="SUPFAM" id="SSF144206">
    <property type="entry name" value="NOB1 zinc finger-like"/>
    <property type="match status" value="1"/>
</dbReference>
<dbReference type="FunFam" id="3.40.50.1010:FF:000020">
    <property type="entry name" value="20S-pre-rRNA D-site endonuclease NOB1"/>
    <property type="match status" value="1"/>
</dbReference>
<dbReference type="Proteomes" id="UP000681967">
    <property type="component" value="Unassembled WGS sequence"/>
</dbReference>
<gene>
    <name evidence="9" type="ORF">BYL167_LOCUS26806</name>
</gene>
<dbReference type="GO" id="GO:0005737">
    <property type="term" value="C:cytoplasm"/>
    <property type="evidence" value="ECO:0007669"/>
    <property type="project" value="UniProtKB-ARBA"/>
</dbReference>
<dbReference type="PANTHER" id="PTHR12814">
    <property type="entry name" value="RNA-BINDING PROTEIN NOB1"/>
    <property type="match status" value="1"/>
</dbReference>
<dbReference type="CDD" id="cd09876">
    <property type="entry name" value="PIN_Nob1-like"/>
    <property type="match status" value="1"/>
</dbReference>
<dbReference type="InterPro" id="IPR036283">
    <property type="entry name" value="NOB1_Zf-like_sf"/>
</dbReference>
<reference evidence="9" key="1">
    <citation type="submission" date="2021-02" db="EMBL/GenBank/DDBJ databases">
        <authorList>
            <person name="Nowell W R."/>
        </authorList>
    </citation>
    <scope>NUCLEOTIDE SEQUENCE</scope>
</reference>
<feature type="coiled-coil region" evidence="5">
    <location>
        <begin position="26"/>
        <end position="53"/>
    </location>
</feature>
<dbReference type="Gene3D" id="6.20.210.10">
    <property type="entry name" value="Nin one binding (NOB1), Zn-ribbon-like"/>
    <property type="match status" value="1"/>
</dbReference>
<dbReference type="Gene3D" id="3.40.50.1010">
    <property type="entry name" value="5'-nuclease"/>
    <property type="match status" value="1"/>
</dbReference>
<accession>A0A8S2TDA3</accession>
<proteinExistence type="inferred from homology"/>
<dbReference type="GO" id="GO:0004521">
    <property type="term" value="F:RNA endonuclease activity"/>
    <property type="evidence" value="ECO:0007669"/>
    <property type="project" value="TreeGrafter"/>
</dbReference>
<dbReference type="InterPro" id="IPR033411">
    <property type="entry name" value="Ribonuclease_PIN"/>
</dbReference>
<evidence type="ECO:0000259" key="8">
    <source>
        <dbReference type="Pfam" id="PF17146"/>
    </source>
</evidence>
<sequence length="698" mass="79788">SNVYKNELRQRYTNLGKDLSDKRVLNAIIEGDLKEISKQIEQLDKDIKNVNKVLHQIAVKELNDIAEKCNKPVNTTEKSIQWNYLHDIKLDSTYGYMAANDKQILLGWKNRIVIYHVDGTKRDETRLQSVEQYGELSDLIWSSAMERFFILCRKSVFVHYPSSNKIEILPNITLFNHCNNYTSIATYSSKLYLLHEESLDVWQLQNNLFLLDCSISIKAIVKNYLEETISCIRVNEQNLAVLIQNNKTHAWRLDLFNTDRFQRTYMGTSFDCFNQNNLGLFMAFRDSIYLFMNWETKLMRMIDSNGLNQIIDYNAFNACLLDVVKEIRDIKTRESLNVVPYTLKFKEPSTDAIRCVTNYAKKTGDYTFLSAVDLRLLALTYQLYQENVGTENLNLEPKINASILSSTVTVGNAGVKLAGFVFPKNEEKHDDQKSEKSSPNENQAEKEDEIGENNDENEQQEQKENDDDDDDDGYNDHEEEDVQSFVTAVDNENDITEAINDLHLGHDDDGWITPSNVQAIKSKAFNHGASDNSETISETLPVACITTDFSMQNVLIQMGIPVLSVDGLLIRTARSYVLKCRICPGVTLQMTKKFCPECGNPSLQRASVSVDVSGQRHYHLTGRFRPKPRESLPLPRGGKHPNNPIRVEGQPRPQNKPTRKSLMKRNVFDEDYLAGSSPFAVHDIYSRAATLGIKPIRR</sequence>
<dbReference type="PANTHER" id="PTHR12814:SF2">
    <property type="entry name" value="RNA-BINDING PROTEIN NOB1"/>
    <property type="match status" value="1"/>
</dbReference>
<dbReference type="GO" id="GO:0016787">
    <property type="term" value="F:hydrolase activity"/>
    <property type="evidence" value="ECO:0007669"/>
    <property type="project" value="UniProtKB-KW"/>
</dbReference>
<comment type="caution">
    <text evidence="9">The sequence shown here is derived from an EMBL/GenBank/DDBJ whole genome shotgun (WGS) entry which is preliminary data.</text>
</comment>
<feature type="compositionally biased region" description="Acidic residues" evidence="6">
    <location>
        <begin position="446"/>
        <end position="477"/>
    </location>
</feature>
<dbReference type="GO" id="GO:0030688">
    <property type="term" value="C:preribosome, small subunit precursor"/>
    <property type="evidence" value="ECO:0007669"/>
    <property type="project" value="TreeGrafter"/>
</dbReference>
<evidence type="ECO:0000256" key="4">
    <source>
        <dbReference type="ARBA" id="ARBA00022801"/>
    </source>
</evidence>
<organism evidence="9 10">
    <name type="scientific">Rotaria magnacalcarata</name>
    <dbReference type="NCBI Taxonomy" id="392030"/>
    <lineage>
        <taxon>Eukaryota</taxon>
        <taxon>Metazoa</taxon>
        <taxon>Spiralia</taxon>
        <taxon>Gnathifera</taxon>
        <taxon>Rotifera</taxon>
        <taxon>Eurotatoria</taxon>
        <taxon>Bdelloidea</taxon>
        <taxon>Philodinida</taxon>
        <taxon>Philodinidae</taxon>
        <taxon>Rotaria</taxon>
    </lineage>
</organism>
<dbReference type="InterPro" id="IPR014881">
    <property type="entry name" value="NOB1_Zn-bd"/>
</dbReference>
<feature type="non-terminal residue" evidence="9">
    <location>
        <position position="698"/>
    </location>
</feature>
<keyword evidence="4" id="KW-0378">Hydrolase</keyword>
<dbReference type="Pfam" id="PF08772">
    <property type="entry name" value="Zn_ribbon_NOB1"/>
    <property type="match status" value="1"/>
</dbReference>
<dbReference type="GO" id="GO:0030490">
    <property type="term" value="P:maturation of SSU-rRNA"/>
    <property type="evidence" value="ECO:0007669"/>
    <property type="project" value="TreeGrafter"/>
</dbReference>
<feature type="region of interest" description="Disordered" evidence="6">
    <location>
        <begin position="425"/>
        <end position="477"/>
    </location>
</feature>
<keyword evidence="3" id="KW-0479">Metal-binding</keyword>
<evidence type="ECO:0000256" key="3">
    <source>
        <dbReference type="ARBA" id="ARBA00022723"/>
    </source>
</evidence>
<feature type="region of interest" description="Disordered" evidence="6">
    <location>
        <begin position="621"/>
        <end position="662"/>
    </location>
</feature>
<feature type="compositionally biased region" description="Basic and acidic residues" evidence="6">
    <location>
        <begin position="425"/>
        <end position="438"/>
    </location>
</feature>
<evidence type="ECO:0008006" key="11">
    <source>
        <dbReference type="Google" id="ProtNLM"/>
    </source>
</evidence>
<evidence type="ECO:0000256" key="2">
    <source>
        <dbReference type="ARBA" id="ARBA00022722"/>
    </source>
</evidence>
<evidence type="ECO:0000259" key="7">
    <source>
        <dbReference type="Pfam" id="PF08772"/>
    </source>
</evidence>
<dbReference type="Pfam" id="PF17146">
    <property type="entry name" value="PIN_6"/>
    <property type="match status" value="1"/>
</dbReference>
<keyword evidence="5" id="KW-0175">Coiled coil</keyword>
<dbReference type="InterPro" id="IPR039907">
    <property type="entry name" value="NOB1"/>
</dbReference>
<comment type="similarity">
    <text evidence="1">Belongs to the NOB1 family.</text>
</comment>
<feature type="domain" description="Ribonuclease PIN" evidence="8">
    <location>
        <begin position="320"/>
        <end position="383"/>
    </location>
</feature>
<name>A0A8S2TDA3_9BILA</name>
<evidence type="ECO:0000313" key="10">
    <source>
        <dbReference type="Proteomes" id="UP000681967"/>
    </source>
</evidence>
<dbReference type="AlphaFoldDB" id="A0A8S2TDA3"/>
<dbReference type="GO" id="GO:0031981">
    <property type="term" value="C:nuclear lumen"/>
    <property type="evidence" value="ECO:0007669"/>
    <property type="project" value="UniProtKB-ARBA"/>
</dbReference>
<keyword evidence="2" id="KW-0540">Nuclease</keyword>
<feature type="domain" description="Nin one binding (NOB1) Zn-ribbon-like" evidence="7">
    <location>
        <begin position="570"/>
        <end position="630"/>
    </location>
</feature>
<dbReference type="EMBL" id="CAJOBH010032275">
    <property type="protein sequence ID" value="CAF4283828.1"/>
    <property type="molecule type" value="Genomic_DNA"/>
</dbReference>
<dbReference type="GO" id="GO:0046872">
    <property type="term" value="F:metal ion binding"/>
    <property type="evidence" value="ECO:0007669"/>
    <property type="project" value="UniProtKB-KW"/>
</dbReference>
<protein>
    <recommendedName>
        <fullName evidence="11">RNA-binding protein NOB1</fullName>
    </recommendedName>
</protein>
<evidence type="ECO:0000256" key="1">
    <source>
        <dbReference type="ARBA" id="ARBA00005858"/>
    </source>
</evidence>
<evidence type="ECO:0000313" key="9">
    <source>
        <dbReference type="EMBL" id="CAF4283828.1"/>
    </source>
</evidence>
<evidence type="ECO:0000256" key="6">
    <source>
        <dbReference type="SAM" id="MobiDB-lite"/>
    </source>
</evidence>